<organism evidence="2 3">
    <name type="scientific">Pseudoalteromonas rubra</name>
    <dbReference type="NCBI Taxonomy" id="43658"/>
    <lineage>
        <taxon>Bacteria</taxon>
        <taxon>Pseudomonadati</taxon>
        <taxon>Pseudomonadota</taxon>
        <taxon>Gammaproteobacteria</taxon>
        <taxon>Alteromonadales</taxon>
        <taxon>Pseudoalteromonadaceae</taxon>
        <taxon>Pseudoalteromonas</taxon>
    </lineage>
</organism>
<name>A0A0L0ERM0_9GAMM</name>
<evidence type="ECO:0000313" key="2">
    <source>
        <dbReference type="EMBL" id="KNC66548.1"/>
    </source>
</evidence>
<dbReference type="AlphaFoldDB" id="A0A0L0ERM0"/>
<reference evidence="3" key="1">
    <citation type="submission" date="2015-07" db="EMBL/GenBank/DDBJ databases">
        <title>Draft genome sequence of a Pseudoalteromonas rubra strain, OCN096, isolated from Kaneohe Bay, Oahu, Hawaii.</title>
        <authorList>
            <person name="Beurmann S."/>
            <person name="Ushijima B."/>
            <person name="Belcaid M."/>
            <person name="Callahan S.M."/>
            <person name="Aeby G.S."/>
        </authorList>
    </citation>
    <scope>NUCLEOTIDE SEQUENCE [LARGE SCALE GENOMIC DNA]</scope>
    <source>
        <strain evidence="3">OCN096</strain>
    </source>
</reference>
<feature type="chain" id="PRO_5005538230" evidence="1">
    <location>
        <begin position="18"/>
        <end position="102"/>
    </location>
</feature>
<gene>
    <name evidence="2" type="ORF">AC626_16305</name>
</gene>
<comment type="caution">
    <text evidence="2">The sequence shown here is derived from an EMBL/GenBank/DDBJ whole genome shotgun (WGS) entry which is preliminary data.</text>
</comment>
<dbReference type="EMBL" id="LFZX01000139">
    <property type="protein sequence ID" value="KNC66548.1"/>
    <property type="molecule type" value="Genomic_DNA"/>
</dbReference>
<proteinExistence type="predicted"/>
<feature type="signal peptide" evidence="1">
    <location>
        <begin position="1"/>
        <end position="17"/>
    </location>
</feature>
<keyword evidence="1" id="KW-0732">Signal</keyword>
<dbReference type="OrthoDB" id="9953081at2"/>
<dbReference type="Proteomes" id="UP000036850">
    <property type="component" value="Unassembled WGS sequence"/>
</dbReference>
<dbReference type="PATRIC" id="fig|43658.6.peg.247"/>
<evidence type="ECO:0000313" key="3">
    <source>
        <dbReference type="Proteomes" id="UP000036850"/>
    </source>
</evidence>
<protein>
    <submittedName>
        <fullName evidence="2">Uncharacterized protein</fullName>
    </submittedName>
</protein>
<evidence type="ECO:0000256" key="1">
    <source>
        <dbReference type="SAM" id="SignalP"/>
    </source>
</evidence>
<sequence length="102" mass="11202">MKKLLLLLLLLPNLVLASKETSGTVTLSGANNIILVDFSKPNSSCGSRYYLPLSSEYEKALFSMLLAAQMSGKKVWANGAGDCQTGYPYRNAYKLVNMKVYD</sequence>
<accession>A0A0L0ERM0</accession>